<evidence type="ECO:0000313" key="2">
    <source>
        <dbReference type="Proteomes" id="UP000790709"/>
    </source>
</evidence>
<protein>
    <submittedName>
        <fullName evidence="1">Uncharacterized protein</fullName>
    </submittedName>
</protein>
<reference evidence="1" key="1">
    <citation type="journal article" date="2021" name="New Phytol.">
        <title>Evolutionary innovations through gain and loss of genes in the ectomycorrhizal Boletales.</title>
        <authorList>
            <person name="Wu G."/>
            <person name="Miyauchi S."/>
            <person name="Morin E."/>
            <person name="Kuo A."/>
            <person name="Drula E."/>
            <person name="Varga T."/>
            <person name="Kohler A."/>
            <person name="Feng B."/>
            <person name="Cao Y."/>
            <person name="Lipzen A."/>
            <person name="Daum C."/>
            <person name="Hundley H."/>
            <person name="Pangilinan J."/>
            <person name="Johnson J."/>
            <person name="Barry K."/>
            <person name="LaButti K."/>
            <person name="Ng V."/>
            <person name="Ahrendt S."/>
            <person name="Min B."/>
            <person name="Choi I.G."/>
            <person name="Park H."/>
            <person name="Plett J.M."/>
            <person name="Magnuson J."/>
            <person name="Spatafora J.W."/>
            <person name="Nagy L.G."/>
            <person name="Henrissat B."/>
            <person name="Grigoriev I.V."/>
            <person name="Yang Z.L."/>
            <person name="Xu J."/>
            <person name="Martin F.M."/>
        </authorList>
    </citation>
    <scope>NUCLEOTIDE SEQUENCE</scope>
    <source>
        <strain evidence="1">KUC20120723A-06</strain>
    </source>
</reference>
<name>A0ACB8AYN0_9AGAM</name>
<organism evidence="1 2">
    <name type="scientific">Leucogyrophana mollusca</name>
    <dbReference type="NCBI Taxonomy" id="85980"/>
    <lineage>
        <taxon>Eukaryota</taxon>
        <taxon>Fungi</taxon>
        <taxon>Dikarya</taxon>
        <taxon>Basidiomycota</taxon>
        <taxon>Agaricomycotina</taxon>
        <taxon>Agaricomycetes</taxon>
        <taxon>Agaricomycetidae</taxon>
        <taxon>Boletales</taxon>
        <taxon>Boletales incertae sedis</taxon>
        <taxon>Leucogyrophana</taxon>
    </lineage>
</organism>
<accession>A0ACB8AYN0</accession>
<comment type="caution">
    <text evidence="1">The sequence shown here is derived from an EMBL/GenBank/DDBJ whole genome shotgun (WGS) entry which is preliminary data.</text>
</comment>
<keyword evidence="2" id="KW-1185">Reference proteome</keyword>
<feature type="non-terminal residue" evidence="1">
    <location>
        <position position="1"/>
    </location>
</feature>
<gene>
    <name evidence="1" type="ORF">BV22DRAFT_982951</name>
</gene>
<proteinExistence type="predicted"/>
<feature type="non-terminal residue" evidence="1">
    <location>
        <position position="94"/>
    </location>
</feature>
<sequence length="94" mass="11393">LQFKIASLQAELAHLQKQYDSLLEVKERAARRYKLDYKKWRDFKRWLHDNHRKEEARMSLADEDRETSSKPSAKEKLRLFEEIGPDLNVFEDEE</sequence>
<dbReference type="EMBL" id="MU266774">
    <property type="protein sequence ID" value="KAH7918521.1"/>
    <property type="molecule type" value="Genomic_DNA"/>
</dbReference>
<evidence type="ECO:0000313" key="1">
    <source>
        <dbReference type="EMBL" id="KAH7918521.1"/>
    </source>
</evidence>
<dbReference type="Proteomes" id="UP000790709">
    <property type="component" value="Unassembled WGS sequence"/>
</dbReference>